<feature type="domain" description="Fibronectin type-III" evidence="1">
    <location>
        <begin position="1710"/>
        <end position="1796"/>
    </location>
</feature>
<dbReference type="CDD" id="cd00063">
    <property type="entry name" value="FN3"/>
    <property type="match status" value="7"/>
</dbReference>
<organism evidence="2 3">
    <name type="scientific">Scophthalmus maximus</name>
    <name type="common">Turbot</name>
    <name type="synonym">Psetta maxima</name>
    <dbReference type="NCBI Taxonomy" id="52904"/>
    <lineage>
        <taxon>Eukaryota</taxon>
        <taxon>Metazoa</taxon>
        <taxon>Chordata</taxon>
        <taxon>Craniata</taxon>
        <taxon>Vertebrata</taxon>
        <taxon>Euteleostomi</taxon>
        <taxon>Actinopterygii</taxon>
        <taxon>Neopterygii</taxon>
        <taxon>Teleostei</taxon>
        <taxon>Neoteleostei</taxon>
        <taxon>Acanthomorphata</taxon>
        <taxon>Carangaria</taxon>
        <taxon>Pleuronectiformes</taxon>
        <taxon>Pleuronectoidei</taxon>
        <taxon>Scophthalmidae</taxon>
        <taxon>Scophthalmus</taxon>
    </lineage>
</organism>
<feature type="domain" description="Fibronectin type-III" evidence="1">
    <location>
        <begin position="1361"/>
        <end position="1446"/>
    </location>
</feature>
<dbReference type="PANTHER" id="PTHR47135:SF3">
    <property type="entry name" value="FIBRONECTIN TYPE-III DOMAIN-CONTAINING PROTEIN"/>
    <property type="match status" value="1"/>
</dbReference>
<feature type="domain" description="Fibronectin type-III" evidence="1">
    <location>
        <begin position="1187"/>
        <end position="1271"/>
    </location>
</feature>
<dbReference type="SMART" id="SM00060">
    <property type="entry name" value="FN3"/>
    <property type="match status" value="26"/>
</dbReference>
<feature type="domain" description="Fibronectin type-III" evidence="1">
    <location>
        <begin position="1883"/>
        <end position="1970"/>
    </location>
</feature>
<dbReference type="Gene3D" id="2.60.40.10">
    <property type="entry name" value="Immunoglobulins"/>
    <property type="match status" value="20"/>
</dbReference>
<feature type="domain" description="Fibronectin type-III" evidence="1">
    <location>
        <begin position="1"/>
        <end position="85"/>
    </location>
</feature>
<evidence type="ECO:0000313" key="2">
    <source>
        <dbReference type="EMBL" id="KAF0041800.1"/>
    </source>
</evidence>
<feature type="domain" description="Fibronectin type-III" evidence="1">
    <location>
        <begin position="2058"/>
        <end position="2144"/>
    </location>
</feature>
<evidence type="ECO:0000313" key="3">
    <source>
        <dbReference type="Proteomes" id="UP000438429"/>
    </source>
</evidence>
<dbReference type="InterPro" id="IPR013783">
    <property type="entry name" value="Ig-like_fold"/>
</dbReference>
<feature type="domain" description="Fibronectin type-III" evidence="1">
    <location>
        <begin position="841"/>
        <end position="927"/>
    </location>
</feature>
<feature type="domain" description="Fibronectin type-III" evidence="1">
    <location>
        <begin position="1100"/>
        <end position="1186"/>
    </location>
</feature>
<accession>A0A6A4TDB2</accession>
<feature type="domain" description="Fibronectin type-III" evidence="1">
    <location>
        <begin position="1447"/>
        <end position="1539"/>
    </location>
</feature>
<comment type="caution">
    <text evidence="2">The sequence shown here is derived from an EMBL/GenBank/DDBJ whole genome shotgun (WGS) entry which is preliminary data.</text>
</comment>
<reference evidence="2 3" key="1">
    <citation type="submission" date="2019-06" db="EMBL/GenBank/DDBJ databases">
        <title>Draft genomes of female and male turbot (Scophthalmus maximus).</title>
        <authorList>
            <person name="Xu H."/>
            <person name="Xu X.-W."/>
            <person name="Shao C."/>
            <person name="Chen S."/>
        </authorList>
    </citation>
    <scope>NUCLEOTIDE SEQUENCE [LARGE SCALE GENOMIC DNA]</scope>
    <source>
        <strain evidence="2">Ysfricsl-2016a</strain>
        <tissue evidence="2">Blood</tissue>
    </source>
</reference>
<feature type="domain" description="Fibronectin type-III" evidence="1">
    <location>
        <begin position="928"/>
        <end position="1014"/>
    </location>
</feature>
<name>A0A6A4TDB2_SCOMX</name>
<sequence length="2671" mass="283700">MPANLVLNPRNSSCVSVSWTANNRAANYTVSALGDDGRHTCTTTGSGCDIADLPCGSTYEVSVTASGAAGQSLPSFSETLETEPCCPLNLTVAQVTQAMTNVSWSHAKGAHSFVTSLTSPRGHARCHAQDSHCLMGCITCGTNYTVTMEAFSRSGRKADCTYQGFSSSACCPSGVRLFRMAGNNMRVSWRSSGSSHGDVAEVVESGGGSNYTCSVSPGGNSCDVYNIQCGDIYHVVVAPLTPEGGKGMFCPQRMYSVTCSNSNIGADVPSSSSPSSTSSRFILARQADQYIEERLLTKNKHIPHSAEGCNILSAKATGPSSILVKWQKSNMATSYFLDLRVKNKTNSAPVVVTLSAASTEQNVQGLRPGTEYSVTLKVFQFYFMVCVNTSTAWTVPDTAQITVGMPLSSTAVFLKWTDVPSADLYYLLVRSESTGQEFNLTYTYTITSAAVGNLQPSTNYDCYVYTANRAGLGSASKVRTITTLVRPPWNITAEQTGRITARVMWQPVEDVLIYRVVIQNLDEPTSKPSVHNVTDTKMDASGILPCTTYLISVSSLSEFLLPSEPTNYTYTTNKLSPVSSVSVDYTCTSQSATVRWSAVYGADSYKATAMGENGMQLTCTSQGTSCRLTGLSCGQNYVVNVTPISENCRNMMNNTSATFQTVPCPPKNLTLERHCSSEVIVFTWEHTNNTDYYLARAVDSKGVVQDCLTEDNSCHFTQTVCGRHYYFTVYSVTGECKSQISSTVDIRTAPCIPQNMQTSSDCKSDVLLSKWDLAEGALRYTVEAYGNKGHNDSYSCTSLSNSCVIHGVQCGEYLTVYITASDDECSSPRSLGPVAEMVPCTPQNLTAVKECGADSITTSWTMTAGAIFYVAVAKDSGGVIHHCNAMDLSCKIQGLKCSTNYTVSVIASNFMCNSSVSETVTIETAACPPDNVTASLDCTANEAQIAWHDKSNVNSFTATAVDQDQGLLSCSSTTPSCRVPNLKCGTLYTVTVRHHDGICPSIPSEAIYLESVPCGPAHTQATVDCAAGGLTIGWNASRNAEGYMTVISDGNNRTSHNTTLPGLSVGTLDCGLEYTVKVTSFNGSCVSFPSVLTVREAPCVPTNVVAKRNCGQSFVDVTWAASRGAKNYTAVAVDKDGSRLECVSNMTSCRLEGVTCGQVYNVSVVAVDDACTSPESPAVTRRTGPCPPTSVNVALRCDGNVGHVTWNPALQADMYVVTAMDEHNHTCTSNGTSCNLTDLQCGEASVVTVVTVERGCRSKPSLPFTFQSGPCPHSGLKTTLDCNTNTATVTWTPGSGIRSYNALADAFPVTHQQTCSTNGSSCNITALRCGESYRVSVSGQGNNCPSPAQDWQRITTAPCPLPSFLQAINCSTGVVSVTWNSSAAGVVYTVSAVDKTGQRHTCNGTNAGCDLSTLECGTGYNVTIAPYRDGCLGRDSPTKVITTAPCAPTNVRAAFDCYTGTASVAWYPSDGAVSYLLTAAAAASGHNVTCDTTNNTSCDLEGLRCGESYSVWVQAVGRTCSTVGNMTEQLVTVPCTPKNASGVLDCFTNTFLLDWLFAEGALEYTATARSSNGHVSTCNTNFTNCELQNLQCGQTYNAIVVASNEQCDSPTSTRLQLESVPCPPEDVVAVLDCATNTATVEWTASTGADSYVVQAFATKGDETCCETTSRSCVLPDLLCGFTYNVSVIATNGVCNVSQSDIKQLQAVPCVPRQVEARVVCESGAVAVSWEPSRGASSYTSVAQGNGGYASTCNSSVTTCLFEDLLCGLNYSISVIASDETCTSAGSSAVDINTLPCVPQGVTAAMVCSNDTGVVSWEEEEGVSSYSVRAFGPNGHKTQCNTTDTSCQLPGLHCGQRYNLTVTAEDGECDNSVAYLDLQSVPCSPTNVKASLRCHSNSAAVTWERASGAETYLAVGVTADGSHRSECNNTLTHCDLDDLRCGQTYNVSVFGQDESCSSAESNTSYVRTAPCAPQNVTVNSQCDEDAITVSWSPDPDAQYFHVAAVSNTWAKLYCNSSGTTCALNDLPCGQTYNVTVLSVRDGCESKLSSVVQTSSAPCVPRNPVGHLDCVSNAAWVSWDEAEGAHSYFAFAEGTNGHNSSCTVASSPCEVPDLMCGTHYTFYVTATNEHCNSNYSTTFDLETGPCALTSVTAVTQCNSDAILVEWDNTVNTPVYLVTAEGHDQTLISCNSSSSSCELQDVRCGMHYSIIVSASSDKCSNLRSPPKKIKTAPCAPHNVTVAQLCEENGAEVTWGRSPVATSYQLTATGQDGHVASCNTSVNNCTLAELHCGQPYNVSITASGDNCTSMPSTSSFRTVPCKPSGLAVDIHCHNKSAVLSWNATEGAAKYYGSARSQDGDALCCDTTGLFCTFEGLECGDVYNFSVEASNGVCNSSFSVPLKARAVPCPPTSLNVRMQRIGQTYWAMTSWGSVNCSDVEYMAEMSGRIQNDPRALMDVSSYWLPRKYFEFPMPCSTAYSLTVRARNSAGVSAPSSALTGVTVPCAPKNVKYGGNAQAAVLSWDASVFATSYAVYSTSGGGRAELCNTTGLSCQLTNFNSSATEVTASNDVGESNPNGIITDLGAPEVLNVTVSGLSLYVKWTTVKDATEYTLVVKEEQQRGQQDNQPARVRTVEGDFYLEADLKPWTTYCVRLSAKNAINQSSYSRPKCRATGAS</sequence>
<dbReference type="Proteomes" id="UP000438429">
    <property type="component" value="Unassembled WGS sequence"/>
</dbReference>
<dbReference type="PANTHER" id="PTHR47135">
    <property type="entry name" value="FIBRONECTIN TYPE III DOMAIN-CONTAINING PROTEIN 7"/>
    <property type="match status" value="1"/>
</dbReference>
<feature type="domain" description="Fibronectin type-III" evidence="1">
    <location>
        <begin position="2232"/>
        <end position="2320"/>
    </location>
</feature>
<dbReference type="PROSITE" id="PS50853">
    <property type="entry name" value="FN3"/>
    <property type="match status" value="19"/>
</dbReference>
<dbReference type="SUPFAM" id="SSF49265">
    <property type="entry name" value="Fibronectin type III"/>
    <property type="match status" value="18"/>
</dbReference>
<feature type="domain" description="Fibronectin type-III" evidence="1">
    <location>
        <begin position="577"/>
        <end position="664"/>
    </location>
</feature>
<protein>
    <recommendedName>
        <fullName evidence="1">Fibronectin type-III domain-containing protein</fullName>
    </recommendedName>
</protein>
<dbReference type="Pfam" id="PF00041">
    <property type="entry name" value="fn3"/>
    <property type="match status" value="1"/>
</dbReference>
<gene>
    <name evidence="2" type="ORF">F2P81_005332</name>
</gene>
<evidence type="ECO:0000259" key="1">
    <source>
        <dbReference type="PROSITE" id="PS50853"/>
    </source>
</evidence>
<feature type="domain" description="Fibronectin type-III" evidence="1">
    <location>
        <begin position="1272"/>
        <end position="1359"/>
    </location>
</feature>
<feature type="domain" description="Fibronectin type-III" evidence="1">
    <location>
        <begin position="665"/>
        <end position="751"/>
    </location>
</feature>
<dbReference type="InterPro" id="IPR036116">
    <property type="entry name" value="FN3_sf"/>
</dbReference>
<proteinExistence type="predicted"/>
<feature type="domain" description="Fibronectin type-III" evidence="1">
    <location>
        <begin position="1623"/>
        <end position="1709"/>
    </location>
</feature>
<feature type="domain" description="Fibronectin type-III" evidence="1">
    <location>
        <begin position="395"/>
        <end position="488"/>
    </location>
</feature>
<dbReference type="EMBL" id="VEVO01000005">
    <property type="protein sequence ID" value="KAF0041800.1"/>
    <property type="molecule type" value="Genomic_DNA"/>
</dbReference>
<feature type="domain" description="Fibronectin type-III" evidence="1">
    <location>
        <begin position="171"/>
        <end position="262"/>
    </location>
</feature>
<feature type="domain" description="Fibronectin type-III" evidence="1">
    <location>
        <begin position="2580"/>
        <end position="2671"/>
    </location>
</feature>
<dbReference type="InterPro" id="IPR003961">
    <property type="entry name" value="FN3_dom"/>
</dbReference>
<feature type="domain" description="Fibronectin type-III" evidence="1">
    <location>
        <begin position="1971"/>
        <end position="2057"/>
    </location>
</feature>